<accession>A0A7J0BE23</accession>
<evidence type="ECO:0000313" key="1">
    <source>
        <dbReference type="EMBL" id="GFM31949.1"/>
    </source>
</evidence>
<dbReference type="Proteomes" id="UP000503840">
    <property type="component" value="Unassembled WGS sequence"/>
</dbReference>
<sequence length="72" mass="7934">MLETICKLFEMTKNDKFDFIPVAQVLPHLSGGSSAMLRVVLQRAAGAMQMAAMLPKPRVACERSDYALALHI</sequence>
<gene>
    <name evidence="1" type="ORF">DSM101010T_03140</name>
</gene>
<protein>
    <submittedName>
        <fullName evidence="1">Uncharacterized protein</fullName>
    </submittedName>
</protein>
<proteinExistence type="predicted"/>
<dbReference type="AlphaFoldDB" id="A0A7J0BE23"/>
<keyword evidence="2" id="KW-1185">Reference proteome</keyword>
<evidence type="ECO:0000313" key="2">
    <source>
        <dbReference type="Proteomes" id="UP000503840"/>
    </source>
</evidence>
<reference evidence="1 2" key="1">
    <citation type="submission" date="2020-05" db="EMBL/GenBank/DDBJ databases">
        <title>Draft genome sequence of Desulfovibrio sp. strain HN2T.</title>
        <authorList>
            <person name="Ueno A."/>
            <person name="Tamazawa S."/>
            <person name="Tamamura S."/>
            <person name="Murakami T."/>
            <person name="Kiyama T."/>
            <person name="Inomata H."/>
            <person name="Amano Y."/>
            <person name="Miyakawa K."/>
            <person name="Tamaki H."/>
            <person name="Naganuma T."/>
            <person name="Kaneko K."/>
        </authorList>
    </citation>
    <scope>NUCLEOTIDE SEQUENCE [LARGE SCALE GENOMIC DNA]</scope>
    <source>
        <strain evidence="1 2">HN2</strain>
    </source>
</reference>
<organism evidence="1 2">
    <name type="scientific">Desulfovibrio subterraneus</name>
    <dbReference type="NCBI Taxonomy" id="2718620"/>
    <lineage>
        <taxon>Bacteria</taxon>
        <taxon>Pseudomonadati</taxon>
        <taxon>Thermodesulfobacteriota</taxon>
        <taxon>Desulfovibrionia</taxon>
        <taxon>Desulfovibrionales</taxon>
        <taxon>Desulfovibrionaceae</taxon>
        <taxon>Desulfovibrio</taxon>
    </lineage>
</organism>
<comment type="caution">
    <text evidence="1">The sequence shown here is derived from an EMBL/GenBank/DDBJ whole genome shotgun (WGS) entry which is preliminary data.</text>
</comment>
<dbReference type="EMBL" id="BLVO01000004">
    <property type="protein sequence ID" value="GFM31949.1"/>
    <property type="molecule type" value="Genomic_DNA"/>
</dbReference>
<name>A0A7J0BE23_9BACT</name>